<evidence type="ECO:0000313" key="7">
    <source>
        <dbReference type="Proteomes" id="UP000027120"/>
    </source>
</evidence>
<evidence type="ECO:0000256" key="1">
    <source>
        <dbReference type="ARBA" id="ARBA00022723"/>
    </source>
</evidence>
<protein>
    <recommendedName>
        <fullName evidence="5">SWIM-type domain-containing protein</fullName>
    </recommendedName>
</protein>
<dbReference type="InterPro" id="IPR006564">
    <property type="entry name" value="Znf_PMZ"/>
</dbReference>
<keyword evidence="3" id="KW-0862">Zinc</keyword>
<gene>
    <name evidence="6" type="ORF">CISIN_1g043638mg</name>
</gene>
<evidence type="ECO:0000256" key="3">
    <source>
        <dbReference type="ARBA" id="ARBA00022833"/>
    </source>
</evidence>
<keyword evidence="7" id="KW-1185">Reference proteome</keyword>
<keyword evidence="2 4" id="KW-0863">Zinc-finger</keyword>
<feature type="domain" description="SWIM-type" evidence="5">
    <location>
        <begin position="104"/>
        <end position="136"/>
    </location>
</feature>
<organism evidence="6 7">
    <name type="scientific">Citrus sinensis</name>
    <name type="common">Sweet orange</name>
    <name type="synonym">Citrus aurantium var. sinensis</name>
    <dbReference type="NCBI Taxonomy" id="2711"/>
    <lineage>
        <taxon>Eukaryota</taxon>
        <taxon>Viridiplantae</taxon>
        <taxon>Streptophyta</taxon>
        <taxon>Embryophyta</taxon>
        <taxon>Tracheophyta</taxon>
        <taxon>Spermatophyta</taxon>
        <taxon>Magnoliopsida</taxon>
        <taxon>eudicotyledons</taxon>
        <taxon>Gunneridae</taxon>
        <taxon>Pentapetalae</taxon>
        <taxon>rosids</taxon>
        <taxon>malvids</taxon>
        <taxon>Sapindales</taxon>
        <taxon>Rutaceae</taxon>
        <taxon>Aurantioideae</taxon>
        <taxon>Citrus</taxon>
    </lineage>
</organism>
<reference evidence="6 7" key="1">
    <citation type="submission" date="2014-04" db="EMBL/GenBank/DDBJ databases">
        <authorList>
            <consortium name="International Citrus Genome Consortium"/>
            <person name="Gmitter F."/>
            <person name="Chen C."/>
            <person name="Farmerie W."/>
            <person name="Harkins T."/>
            <person name="Desany B."/>
            <person name="Mohiuddin M."/>
            <person name="Kodira C."/>
            <person name="Borodovsky M."/>
            <person name="Lomsadze A."/>
            <person name="Burns P."/>
            <person name="Jenkins J."/>
            <person name="Prochnik S."/>
            <person name="Shu S."/>
            <person name="Chapman J."/>
            <person name="Pitluck S."/>
            <person name="Schmutz J."/>
            <person name="Rokhsar D."/>
        </authorList>
    </citation>
    <scope>NUCLEOTIDE SEQUENCE</scope>
</reference>
<evidence type="ECO:0000313" key="6">
    <source>
        <dbReference type="EMBL" id="KDO37135.1"/>
    </source>
</evidence>
<dbReference type="PANTHER" id="PTHR31973">
    <property type="entry name" value="POLYPROTEIN, PUTATIVE-RELATED"/>
    <property type="match status" value="1"/>
</dbReference>
<dbReference type="GO" id="GO:0008270">
    <property type="term" value="F:zinc ion binding"/>
    <property type="evidence" value="ECO:0007669"/>
    <property type="project" value="UniProtKB-KW"/>
</dbReference>
<dbReference type="SMART" id="SM00575">
    <property type="entry name" value="ZnF_PMZ"/>
    <property type="match status" value="1"/>
</dbReference>
<dbReference type="InterPro" id="IPR007527">
    <property type="entry name" value="Znf_SWIM"/>
</dbReference>
<name>A0A067D6H1_CITSI</name>
<dbReference type="EMBL" id="KK791792">
    <property type="protein sequence ID" value="KDO37135.1"/>
    <property type="molecule type" value="Genomic_DNA"/>
</dbReference>
<evidence type="ECO:0000256" key="2">
    <source>
        <dbReference type="ARBA" id="ARBA00022771"/>
    </source>
</evidence>
<keyword evidence="1" id="KW-0479">Metal-binding</keyword>
<dbReference type="Proteomes" id="UP000027120">
    <property type="component" value="Unassembled WGS sequence"/>
</dbReference>
<dbReference type="STRING" id="2711.A0A067D6H1"/>
<sequence length="198" mass="23179">MWALFSMPQWVKSTEVTNSSSEQLRIWLSKFLDLNVAQRYTTITRTIAEMFQRRYLAGWEWVYDKITPAARQQIIQNVFQSDGWNVDVPSNNAVSFVSRHGFVFEVNRELMTCSCRLWQLSGIPCEHACRCIHSWGDKLDKHVHRLWSVDEYRSAYGPGMQMLREITHWEWQTKDNVLPPMKNCTNSSGSNEANCHSK</sequence>
<evidence type="ECO:0000256" key="4">
    <source>
        <dbReference type="PROSITE-ProRule" id="PRU00325"/>
    </source>
</evidence>
<dbReference type="PANTHER" id="PTHR31973:SF195">
    <property type="entry name" value="MUDR FAMILY TRANSPOSASE"/>
    <property type="match status" value="1"/>
</dbReference>
<feature type="non-terminal residue" evidence="6">
    <location>
        <position position="198"/>
    </location>
</feature>
<proteinExistence type="predicted"/>
<dbReference type="PROSITE" id="PS50966">
    <property type="entry name" value="ZF_SWIM"/>
    <property type="match status" value="1"/>
</dbReference>
<dbReference type="AlphaFoldDB" id="A0A067D6H1"/>
<accession>A0A067D6H1</accession>
<evidence type="ECO:0000259" key="5">
    <source>
        <dbReference type="PROSITE" id="PS50966"/>
    </source>
</evidence>
<dbReference type="Pfam" id="PF04434">
    <property type="entry name" value="SWIM"/>
    <property type="match status" value="1"/>
</dbReference>